<name>A0A9P7AWJ0_9HELO</name>
<feature type="region of interest" description="Disordered" evidence="1">
    <location>
        <begin position="1"/>
        <end position="30"/>
    </location>
</feature>
<comment type="caution">
    <text evidence="3">The sequence shown here is derived from an EMBL/GenBank/DDBJ whole genome shotgun (WGS) entry which is preliminary data.</text>
</comment>
<accession>A0A9P7AWJ0</accession>
<gene>
    <name evidence="3" type="ORF">D0Z07_4629</name>
</gene>
<evidence type="ECO:0000313" key="4">
    <source>
        <dbReference type="Proteomes" id="UP000785200"/>
    </source>
</evidence>
<dbReference type="AlphaFoldDB" id="A0A9P7AWJ0"/>
<dbReference type="InterPro" id="IPR045518">
    <property type="entry name" value="2EXR"/>
</dbReference>
<feature type="compositionally biased region" description="Basic and acidic residues" evidence="1">
    <location>
        <begin position="242"/>
        <end position="258"/>
    </location>
</feature>
<protein>
    <recommendedName>
        <fullName evidence="2">2EXR domain-containing protein</fullName>
    </recommendedName>
</protein>
<keyword evidence="4" id="KW-1185">Reference proteome</keyword>
<dbReference type="OrthoDB" id="3561583at2759"/>
<feature type="compositionally biased region" description="Polar residues" evidence="1">
    <location>
        <begin position="11"/>
        <end position="30"/>
    </location>
</feature>
<dbReference type="PANTHER" id="PTHR35910">
    <property type="entry name" value="2EXR DOMAIN-CONTAINING PROTEIN"/>
    <property type="match status" value="1"/>
</dbReference>
<organism evidence="3 4">
    <name type="scientific">Hyphodiscus hymeniophilus</name>
    <dbReference type="NCBI Taxonomy" id="353542"/>
    <lineage>
        <taxon>Eukaryota</taxon>
        <taxon>Fungi</taxon>
        <taxon>Dikarya</taxon>
        <taxon>Ascomycota</taxon>
        <taxon>Pezizomycotina</taxon>
        <taxon>Leotiomycetes</taxon>
        <taxon>Helotiales</taxon>
        <taxon>Hyphodiscaceae</taxon>
        <taxon>Hyphodiscus</taxon>
    </lineage>
</organism>
<feature type="compositionally biased region" description="Basic residues" evidence="1">
    <location>
        <begin position="1"/>
        <end position="10"/>
    </location>
</feature>
<sequence>MARKAKKAKTSHNVSTHLPQQPPANNEPQTPVFTLFRRLPVELRTLIWRLASSEPRNLVVFGHLDINFHVVRQPSRDETHLFAYRSTTPPPAILHVNREARVEALQIYKLDFGVEFNLSNKNRSLFFCAPPKIYINWAADTLVLMQTIARAFSTYANAVAGTTDVHSVRSVLRFCESLRSLKKVILFCGFNKTSPMRKRIDFRAFADNLGHEYGASQTGAYKQYIDQVAYLERTVSASLIDSDAKTQEDMHDKNEMETWKTSPTKVQAMGL</sequence>
<feature type="region of interest" description="Disordered" evidence="1">
    <location>
        <begin position="242"/>
        <end position="271"/>
    </location>
</feature>
<feature type="domain" description="2EXR" evidence="2">
    <location>
        <begin position="33"/>
        <end position="142"/>
    </location>
</feature>
<dbReference type="Pfam" id="PF20150">
    <property type="entry name" value="2EXR"/>
    <property type="match status" value="1"/>
</dbReference>
<reference evidence="3" key="1">
    <citation type="submission" date="2019-07" db="EMBL/GenBank/DDBJ databases">
        <title>Hyphodiscus hymeniophilus genome sequencing and assembly.</title>
        <authorList>
            <person name="Kramer G."/>
            <person name="Nodwell J."/>
        </authorList>
    </citation>
    <scope>NUCLEOTIDE SEQUENCE</scope>
    <source>
        <strain evidence="3">ATCC 34498</strain>
    </source>
</reference>
<dbReference type="PANTHER" id="PTHR35910:SF6">
    <property type="entry name" value="2EXR DOMAIN-CONTAINING PROTEIN"/>
    <property type="match status" value="1"/>
</dbReference>
<evidence type="ECO:0000256" key="1">
    <source>
        <dbReference type="SAM" id="MobiDB-lite"/>
    </source>
</evidence>
<evidence type="ECO:0000259" key="2">
    <source>
        <dbReference type="Pfam" id="PF20150"/>
    </source>
</evidence>
<dbReference type="Proteomes" id="UP000785200">
    <property type="component" value="Unassembled WGS sequence"/>
</dbReference>
<proteinExistence type="predicted"/>
<dbReference type="EMBL" id="VNKQ01000009">
    <property type="protein sequence ID" value="KAG0648673.1"/>
    <property type="molecule type" value="Genomic_DNA"/>
</dbReference>
<evidence type="ECO:0000313" key="3">
    <source>
        <dbReference type="EMBL" id="KAG0648673.1"/>
    </source>
</evidence>